<dbReference type="PANTHER" id="PTHR39624">
    <property type="entry name" value="PROTEIN INVOLVED IN RIMO-MEDIATED BETA-METHYLTHIOLATION OF RIBOSOMAL PROTEIN S12 YCAO"/>
    <property type="match status" value="1"/>
</dbReference>
<dbReference type="EMBL" id="QCYK01000003">
    <property type="protein sequence ID" value="PUZ23087.1"/>
    <property type="molecule type" value="Genomic_DNA"/>
</dbReference>
<dbReference type="OrthoDB" id="9791538at2"/>
<dbReference type="InterPro" id="IPR036102">
    <property type="entry name" value="OsmC/Ohrsf"/>
</dbReference>
<evidence type="ECO:0000313" key="1">
    <source>
        <dbReference type="EMBL" id="PUZ23087.1"/>
    </source>
</evidence>
<dbReference type="Gene3D" id="3.30.300.20">
    <property type="match status" value="1"/>
</dbReference>
<keyword evidence="2" id="KW-1185">Reference proteome</keyword>
<evidence type="ECO:0008006" key="3">
    <source>
        <dbReference type="Google" id="ProtNLM"/>
    </source>
</evidence>
<dbReference type="InterPro" id="IPR015946">
    <property type="entry name" value="KH_dom-like_a/b"/>
</dbReference>
<organism evidence="1 2">
    <name type="scientific">Chitinophaga parva</name>
    <dbReference type="NCBI Taxonomy" id="2169414"/>
    <lineage>
        <taxon>Bacteria</taxon>
        <taxon>Pseudomonadati</taxon>
        <taxon>Bacteroidota</taxon>
        <taxon>Chitinophagia</taxon>
        <taxon>Chitinophagales</taxon>
        <taxon>Chitinophagaceae</taxon>
        <taxon>Chitinophaga</taxon>
    </lineage>
</organism>
<dbReference type="RefSeq" id="WP_108688831.1">
    <property type="nucleotide sequence ID" value="NZ_QCYK01000003.1"/>
</dbReference>
<gene>
    <name evidence="1" type="ORF">DCC81_22045</name>
</gene>
<comment type="caution">
    <text evidence="1">The sequence shown here is derived from an EMBL/GenBank/DDBJ whole genome shotgun (WGS) entry which is preliminary data.</text>
</comment>
<dbReference type="SUPFAM" id="SSF82784">
    <property type="entry name" value="OsmC-like"/>
    <property type="match status" value="1"/>
</dbReference>
<reference evidence="1 2" key="1">
    <citation type="submission" date="2018-04" db="EMBL/GenBank/DDBJ databases">
        <title>Chitinophaga fuyangensis sp. nov., isolated from soil in a chemical factory.</title>
        <authorList>
            <person name="Chen K."/>
        </authorList>
    </citation>
    <scope>NUCLEOTIDE SEQUENCE [LARGE SCALE GENOMIC DNA]</scope>
    <source>
        <strain evidence="1 2">LY-1</strain>
    </source>
</reference>
<dbReference type="AlphaFoldDB" id="A0A2T7BDC9"/>
<accession>A0A2T7BDC9</accession>
<protein>
    <recommendedName>
        <fullName evidence="3">Osmotically inducible protein OsmC</fullName>
    </recommendedName>
</protein>
<sequence length="134" mass="14573">MQDVIVKSAGEPYRTEIIMDEHQWFADEPKMAGGADTAPPPTALLLSSLGACTAITVRMYARRKGIALDGVTVTLRHSTEHDASITATHIVCELALEGNLSHEEKLRLMEIAEACPVHKLLTGPIEIKNIMIGK</sequence>
<dbReference type="InterPro" id="IPR003718">
    <property type="entry name" value="OsmC/Ohr_fam"/>
</dbReference>
<dbReference type="Pfam" id="PF02566">
    <property type="entry name" value="OsmC"/>
    <property type="match status" value="1"/>
</dbReference>
<dbReference type="PANTHER" id="PTHR39624:SF2">
    <property type="entry name" value="OSMC-LIKE PROTEIN"/>
    <property type="match status" value="1"/>
</dbReference>
<evidence type="ECO:0000313" key="2">
    <source>
        <dbReference type="Proteomes" id="UP000244450"/>
    </source>
</evidence>
<dbReference type="Proteomes" id="UP000244450">
    <property type="component" value="Unassembled WGS sequence"/>
</dbReference>
<name>A0A2T7BDC9_9BACT</name>
<proteinExistence type="predicted"/>